<keyword evidence="1" id="KW-0812">Transmembrane</keyword>
<dbReference type="SMART" id="SM00255">
    <property type="entry name" value="TIR"/>
    <property type="match status" value="1"/>
</dbReference>
<dbReference type="Proteomes" id="UP000475249">
    <property type="component" value="Unassembled WGS sequence"/>
</dbReference>
<proteinExistence type="predicted"/>
<dbReference type="Gene3D" id="3.40.50.10140">
    <property type="entry name" value="Toll/interleukin-1 receptor homology (TIR) domain"/>
    <property type="match status" value="1"/>
</dbReference>
<evidence type="ECO:0000313" key="4">
    <source>
        <dbReference type="Proteomes" id="UP000475249"/>
    </source>
</evidence>
<dbReference type="PROSITE" id="PS50104">
    <property type="entry name" value="TIR"/>
    <property type="match status" value="1"/>
</dbReference>
<dbReference type="InterPro" id="IPR035897">
    <property type="entry name" value="Toll_tir_struct_dom_sf"/>
</dbReference>
<name>A0A6L9EGM0_9FLAO</name>
<evidence type="ECO:0000259" key="2">
    <source>
        <dbReference type="PROSITE" id="PS50104"/>
    </source>
</evidence>
<feature type="transmembrane region" description="Helical" evidence="1">
    <location>
        <begin position="148"/>
        <end position="170"/>
    </location>
</feature>
<dbReference type="SUPFAM" id="SSF52200">
    <property type="entry name" value="Toll/Interleukin receptor TIR domain"/>
    <property type="match status" value="1"/>
</dbReference>
<organism evidence="3 4">
    <name type="scientific">Poritiphilus flavus</name>
    <dbReference type="NCBI Taxonomy" id="2697053"/>
    <lineage>
        <taxon>Bacteria</taxon>
        <taxon>Pseudomonadati</taxon>
        <taxon>Bacteroidota</taxon>
        <taxon>Flavobacteriia</taxon>
        <taxon>Flavobacteriales</taxon>
        <taxon>Flavobacteriaceae</taxon>
        <taxon>Poritiphilus</taxon>
    </lineage>
</organism>
<dbReference type="GO" id="GO:0007165">
    <property type="term" value="P:signal transduction"/>
    <property type="evidence" value="ECO:0007669"/>
    <property type="project" value="InterPro"/>
</dbReference>
<comment type="caution">
    <text evidence="3">The sequence shown here is derived from an EMBL/GenBank/DDBJ whole genome shotgun (WGS) entry which is preliminary data.</text>
</comment>
<keyword evidence="1" id="KW-1133">Transmembrane helix</keyword>
<accession>A0A6L9EGM0</accession>
<dbReference type="Pfam" id="PF13676">
    <property type="entry name" value="TIR_2"/>
    <property type="match status" value="1"/>
</dbReference>
<sequence>MAKEKIFISYSRDDLEFVTRLVNGLRNKGKHVWFDSQIRSGSQWDRTIEKEIRDCDILITVMSETSVDSPNVMDEVSLAIDLNKRIIPVLMRECDIPMRLRRYQYVDFTQGVQWGFNRLLDDIDHPDKFDQNRHHRIKRKPKKKSNNLVLFLLGGLVSIVAFILLVGIFYNEDEDPIDPGEIKSNIIQTEDPLTPYKNNVEPVHNNPGPSTPDPYEEPVNETRTGYVLYSNPFGQVFFNKAEGGYPYVGDILYVMADRYVYNQNLMQTGDIIYQGEQVEVLQIMPVTADGYYYLKVRYIY</sequence>
<evidence type="ECO:0000256" key="1">
    <source>
        <dbReference type="SAM" id="Phobius"/>
    </source>
</evidence>
<dbReference type="PANTHER" id="PTHR47508">
    <property type="entry name" value="SAM DOMAIN-CONTAINING PROTEIN-RELATED"/>
    <property type="match status" value="1"/>
</dbReference>
<gene>
    <name evidence="3" type="ORF">GTQ38_16765</name>
</gene>
<feature type="domain" description="TIR" evidence="2">
    <location>
        <begin position="2"/>
        <end position="145"/>
    </location>
</feature>
<dbReference type="InterPro" id="IPR000157">
    <property type="entry name" value="TIR_dom"/>
</dbReference>
<dbReference type="PANTHER" id="PTHR47508:SF1">
    <property type="entry name" value="NON-SPECIFIC SERINE_THREONINE PROTEIN KINASE"/>
    <property type="match status" value="1"/>
</dbReference>
<protein>
    <submittedName>
        <fullName evidence="3">TIR domain-containing protein</fullName>
    </submittedName>
</protein>
<keyword evidence="1" id="KW-0472">Membrane</keyword>
<evidence type="ECO:0000313" key="3">
    <source>
        <dbReference type="EMBL" id="NAS13668.1"/>
    </source>
</evidence>
<reference evidence="3 4" key="1">
    <citation type="submission" date="2020-01" db="EMBL/GenBank/DDBJ databases">
        <title>Bacteria diversity of Porities sp.</title>
        <authorList>
            <person name="Wang G."/>
        </authorList>
    </citation>
    <scope>NUCLEOTIDE SEQUENCE [LARGE SCALE GENOMIC DNA]</scope>
    <source>
        <strain evidence="3 4">R33</strain>
    </source>
</reference>
<dbReference type="AlphaFoldDB" id="A0A6L9EGM0"/>
<dbReference type="EMBL" id="WXYO01000007">
    <property type="protein sequence ID" value="NAS13668.1"/>
    <property type="molecule type" value="Genomic_DNA"/>
</dbReference>
<dbReference type="RefSeq" id="WP_161436697.1">
    <property type="nucleotide sequence ID" value="NZ_WXYO01000007.1"/>
</dbReference>
<keyword evidence="4" id="KW-1185">Reference proteome</keyword>